<accession>A0ACB6S5N0</accession>
<protein>
    <submittedName>
        <fullName evidence="1">Uncharacterized protein</fullName>
    </submittedName>
</protein>
<gene>
    <name evidence="1" type="ORF">BU25DRAFT_33032</name>
</gene>
<organism evidence="1 2">
    <name type="scientific">Macroventuria anomochaeta</name>
    <dbReference type="NCBI Taxonomy" id="301207"/>
    <lineage>
        <taxon>Eukaryota</taxon>
        <taxon>Fungi</taxon>
        <taxon>Dikarya</taxon>
        <taxon>Ascomycota</taxon>
        <taxon>Pezizomycotina</taxon>
        <taxon>Dothideomycetes</taxon>
        <taxon>Pleosporomycetidae</taxon>
        <taxon>Pleosporales</taxon>
        <taxon>Pleosporineae</taxon>
        <taxon>Didymellaceae</taxon>
        <taxon>Macroventuria</taxon>
    </lineage>
</organism>
<keyword evidence="2" id="KW-1185">Reference proteome</keyword>
<comment type="caution">
    <text evidence="1">The sequence shown here is derived from an EMBL/GenBank/DDBJ whole genome shotgun (WGS) entry which is preliminary data.</text>
</comment>
<reference evidence="1" key="1">
    <citation type="journal article" date="2020" name="Stud. Mycol.">
        <title>101 Dothideomycetes genomes: a test case for predicting lifestyles and emergence of pathogens.</title>
        <authorList>
            <person name="Haridas S."/>
            <person name="Albert R."/>
            <person name="Binder M."/>
            <person name="Bloem J."/>
            <person name="Labutti K."/>
            <person name="Salamov A."/>
            <person name="Andreopoulos B."/>
            <person name="Baker S."/>
            <person name="Barry K."/>
            <person name="Bills G."/>
            <person name="Bluhm B."/>
            <person name="Cannon C."/>
            <person name="Castanera R."/>
            <person name="Culley D."/>
            <person name="Daum C."/>
            <person name="Ezra D."/>
            <person name="Gonzalez J."/>
            <person name="Henrissat B."/>
            <person name="Kuo A."/>
            <person name="Liang C."/>
            <person name="Lipzen A."/>
            <person name="Lutzoni F."/>
            <person name="Magnuson J."/>
            <person name="Mondo S."/>
            <person name="Nolan M."/>
            <person name="Ohm R."/>
            <person name="Pangilinan J."/>
            <person name="Park H.-J."/>
            <person name="Ramirez L."/>
            <person name="Alfaro M."/>
            <person name="Sun H."/>
            <person name="Tritt A."/>
            <person name="Yoshinaga Y."/>
            <person name="Zwiers L.-H."/>
            <person name="Turgeon B."/>
            <person name="Goodwin S."/>
            <person name="Spatafora J."/>
            <person name="Crous P."/>
            <person name="Grigoriev I."/>
        </authorList>
    </citation>
    <scope>NUCLEOTIDE SEQUENCE</scope>
    <source>
        <strain evidence="1">CBS 525.71</strain>
    </source>
</reference>
<evidence type="ECO:0000313" key="2">
    <source>
        <dbReference type="Proteomes" id="UP000799754"/>
    </source>
</evidence>
<sequence length="860" mass="90689">MLTIVHIGTTFADEEQATLEVDALVNDDENEPMRPPLGTPLGGQFFEQPRRSTPSIPPGFTAPAIPRAIAEEAVSRPMSRTTSSTIVPAVPVIPVAPVKPETPAKTKKGKQPVKVVETVDAAPAASTNAVPATPTKSPTKASSAKVQAVTEASSKTAVDASTKKSELKDKKATPETPAKTTAKSKAASKKADRAEKPATASEDSSQKVPAKESADVSIATGIPNANTKRQHPGKLDIPTTKMVDKEPMPTAAARKAEPQTKSVRTIPPTTTPSVPASPAVAAAPSPIKHTAAPRTLRLVSTPKVETPPAVAAPTPPLPQIPTMDKLRSRQASIASLNQPGTPASELISDTASMTSGMISRANSPPPNSIVGSAPVRKITKAQAKKNRQERKRQEEEKEVAENGSDVEVVQAPIIGRKKKAKKPSITPKPVAAMTAAAKSQPASPKSVIVEDEPVETPSVVSVKVQSARNSASATPEPETHPEEARDRREPSAQSVLSGLQKTGDILVSALEFFKPLSSTLTHGSRTTQSGHPTSPPDLKIHFSEADLDALAKKKPVRLNGPQDKPDSRTLITPNGKFLWGLTTELEEKALSLEAQIEQLTGYLRYHPSSRTSQHYNGPYNSSDVLPTIATALKEAGKKLPNSPTSTLKFDPNTYSQQLPPVHPNDFPQNSPPVQQQTPADAGAYLNQFVLPRTDNPPPNHPRPEMAAVGGAPGSGTSSISVQAGRFEKAARAVVEGGAVGSTELDGLASMVGDKSGGVFVRGLEGLVGAGLGMNTLDHADANVRRMLEELKKVEHWPEGLVKGGSVGGSAGGRQIERSCLLSLEEAEAAMVSARREQEVLERKLGALVKRNRKLAMGNGR</sequence>
<proteinExistence type="predicted"/>
<name>A0ACB6S5N0_9PLEO</name>
<evidence type="ECO:0000313" key="1">
    <source>
        <dbReference type="EMBL" id="KAF2628827.1"/>
    </source>
</evidence>
<dbReference type="Proteomes" id="UP000799754">
    <property type="component" value="Unassembled WGS sequence"/>
</dbReference>
<dbReference type="EMBL" id="MU006712">
    <property type="protein sequence ID" value="KAF2628827.1"/>
    <property type="molecule type" value="Genomic_DNA"/>
</dbReference>